<protein>
    <submittedName>
        <fullName evidence="1">Uncharacterized protein</fullName>
    </submittedName>
</protein>
<dbReference type="HOGENOM" id="CLU_1298710_0_0_10"/>
<dbReference type="EMBL" id="AP014548">
    <property type="protein sequence ID" value="BAO56051.1"/>
    <property type="molecule type" value="Genomic_DNA"/>
</dbReference>
<dbReference type="AlphaFoldDB" id="W8W0B8"/>
<gene>
    <name evidence="1" type="ORF">NMS_2042</name>
</gene>
<sequence length="212" mass="24170">MKPIELLKEVFNITNNDILWKNRNSSTDIIALDTDENIRFKLNSQGGRNIELMTFSQVGVSYRTIALVENNEIYLPKEFYEASNQINIRWFTKKELSEEHNIIIGAFSLKSLIYSMQGQDADYSSNNIDFEMVKAFDGTMQNFTKINENPFSISSMNILGLSNDGSLNGKPLVSFDFTNGNSGVNPTRTSHSFLVELVKKRLVEIYTIEQMP</sequence>
<dbReference type="RefSeq" id="WP_041496543.1">
    <property type="nucleotide sequence ID" value="NZ_AP014548.1"/>
</dbReference>
<dbReference type="Proteomes" id="UP000031760">
    <property type="component" value="Chromosome"/>
</dbReference>
<keyword evidence="2" id="KW-1185">Reference proteome</keyword>
<name>W8W0B8_9FLAO</name>
<proteinExistence type="predicted"/>
<organism evidence="1 2">
    <name type="scientific">Nonlabens marinus S1-08</name>
    <dbReference type="NCBI Taxonomy" id="1454201"/>
    <lineage>
        <taxon>Bacteria</taxon>
        <taxon>Pseudomonadati</taxon>
        <taxon>Bacteroidota</taxon>
        <taxon>Flavobacteriia</taxon>
        <taxon>Flavobacteriales</taxon>
        <taxon>Flavobacteriaceae</taxon>
        <taxon>Nonlabens</taxon>
    </lineage>
</organism>
<reference evidence="1 2" key="1">
    <citation type="journal article" date="2014" name="Proc. Natl. Acad. Sci. U.S.A.">
        <title>Functional characterization of flavobacteria rhodopsins reveals a unique class of light-driven chloride pump in bacteria.</title>
        <authorList>
            <person name="Yoshizawa S."/>
            <person name="Kumagai Y."/>
            <person name="Kim H."/>
            <person name="Ogura Y."/>
            <person name="Hayashi T."/>
            <person name="Iwasaki W."/>
            <person name="DeLong E.F."/>
            <person name="Kogure K."/>
        </authorList>
    </citation>
    <scope>NUCLEOTIDE SEQUENCE [LARGE SCALE GENOMIC DNA]</scope>
    <source>
        <strain evidence="1 2">S1-08</strain>
    </source>
</reference>
<accession>W8W0B8</accession>
<evidence type="ECO:0000313" key="1">
    <source>
        <dbReference type="EMBL" id="BAO56051.1"/>
    </source>
</evidence>
<evidence type="ECO:0000313" key="2">
    <source>
        <dbReference type="Proteomes" id="UP000031760"/>
    </source>
</evidence>
<dbReference type="KEGG" id="nmf:NMS_2042"/>
<dbReference type="OrthoDB" id="9836516at2"/>